<dbReference type="Gene3D" id="1.10.357.10">
    <property type="entry name" value="Tetracycline Repressor, domain 2"/>
    <property type="match status" value="1"/>
</dbReference>
<dbReference type="Pfam" id="PF00440">
    <property type="entry name" value="TetR_N"/>
    <property type="match status" value="1"/>
</dbReference>
<sequence>MRYGPHHKPTSRARLLEKAGALAKKEGFGATGLSALVSAAGVTTGAFYSQFTSKTELLQAIVEHELLKLLPAVETPDVDRIRAFASGYLSDFHVDHPELGCPMPTLAAEVGRASRETRETFERTIRRIQENLMAVTGNAASAWALITQAAGAILIARAMASAEGRTEVLQAARAAVAGLLPARTAADSGVGGAQADR</sequence>
<reference evidence="6 7" key="1">
    <citation type="submission" date="2018-09" db="EMBL/GenBank/DDBJ databases">
        <authorList>
            <person name="Zhu H."/>
        </authorList>
    </citation>
    <scope>NUCLEOTIDE SEQUENCE [LARGE SCALE GENOMIC DNA]</scope>
    <source>
        <strain evidence="6 7">K1W22B-8</strain>
    </source>
</reference>
<name>A0A418WSY3_9PROT</name>
<accession>A0A418WSY3</accession>
<dbReference type="PRINTS" id="PR00455">
    <property type="entry name" value="HTHTETR"/>
</dbReference>
<protein>
    <submittedName>
        <fullName evidence="6">TetR/AcrR family transcriptional regulator</fullName>
    </submittedName>
</protein>
<feature type="DNA-binding region" description="H-T-H motif" evidence="4">
    <location>
        <begin position="32"/>
        <end position="51"/>
    </location>
</feature>
<dbReference type="SUPFAM" id="SSF46689">
    <property type="entry name" value="Homeodomain-like"/>
    <property type="match status" value="1"/>
</dbReference>
<dbReference type="SUPFAM" id="SSF48498">
    <property type="entry name" value="Tetracyclin repressor-like, C-terminal domain"/>
    <property type="match status" value="1"/>
</dbReference>
<dbReference type="RefSeq" id="WP_119775309.1">
    <property type="nucleotide sequence ID" value="NZ_QYUK01000008.1"/>
</dbReference>
<dbReference type="Proteomes" id="UP000284605">
    <property type="component" value="Unassembled WGS sequence"/>
</dbReference>
<evidence type="ECO:0000259" key="5">
    <source>
        <dbReference type="PROSITE" id="PS50977"/>
    </source>
</evidence>
<feature type="domain" description="HTH tetR-type" evidence="5">
    <location>
        <begin position="9"/>
        <end position="69"/>
    </location>
</feature>
<dbReference type="EMBL" id="QYUK01000008">
    <property type="protein sequence ID" value="RJF94373.1"/>
    <property type="molecule type" value="Genomic_DNA"/>
</dbReference>
<proteinExistence type="predicted"/>
<dbReference type="AlphaFoldDB" id="A0A418WSY3"/>
<evidence type="ECO:0000313" key="6">
    <source>
        <dbReference type="EMBL" id="RJF94373.1"/>
    </source>
</evidence>
<evidence type="ECO:0000256" key="2">
    <source>
        <dbReference type="ARBA" id="ARBA00023125"/>
    </source>
</evidence>
<evidence type="ECO:0000256" key="3">
    <source>
        <dbReference type="ARBA" id="ARBA00023163"/>
    </source>
</evidence>
<keyword evidence="3" id="KW-0804">Transcription</keyword>
<dbReference type="InterPro" id="IPR036271">
    <property type="entry name" value="Tet_transcr_reg_TetR-rel_C_sf"/>
</dbReference>
<keyword evidence="1" id="KW-0805">Transcription regulation</keyword>
<keyword evidence="7" id="KW-1185">Reference proteome</keyword>
<dbReference type="InterPro" id="IPR009057">
    <property type="entry name" value="Homeodomain-like_sf"/>
</dbReference>
<dbReference type="Gene3D" id="1.10.10.60">
    <property type="entry name" value="Homeodomain-like"/>
    <property type="match status" value="1"/>
</dbReference>
<dbReference type="PANTHER" id="PTHR47506">
    <property type="entry name" value="TRANSCRIPTIONAL REGULATORY PROTEIN"/>
    <property type="match status" value="1"/>
</dbReference>
<dbReference type="GO" id="GO:0003677">
    <property type="term" value="F:DNA binding"/>
    <property type="evidence" value="ECO:0007669"/>
    <property type="project" value="UniProtKB-UniRule"/>
</dbReference>
<evidence type="ECO:0000313" key="7">
    <source>
        <dbReference type="Proteomes" id="UP000284605"/>
    </source>
</evidence>
<evidence type="ECO:0000256" key="1">
    <source>
        <dbReference type="ARBA" id="ARBA00023015"/>
    </source>
</evidence>
<gene>
    <name evidence="6" type="ORF">D3874_00525</name>
</gene>
<dbReference type="PROSITE" id="PS50977">
    <property type="entry name" value="HTH_TETR_2"/>
    <property type="match status" value="1"/>
</dbReference>
<organism evidence="6 7">
    <name type="scientific">Oleomonas cavernae</name>
    <dbReference type="NCBI Taxonomy" id="2320859"/>
    <lineage>
        <taxon>Bacteria</taxon>
        <taxon>Pseudomonadati</taxon>
        <taxon>Pseudomonadota</taxon>
        <taxon>Alphaproteobacteria</taxon>
        <taxon>Acetobacterales</taxon>
        <taxon>Acetobacteraceae</taxon>
        <taxon>Oleomonas</taxon>
    </lineage>
</organism>
<evidence type="ECO:0000256" key="4">
    <source>
        <dbReference type="PROSITE-ProRule" id="PRU00335"/>
    </source>
</evidence>
<keyword evidence="2 4" id="KW-0238">DNA-binding</keyword>
<dbReference type="PANTHER" id="PTHR47506:SF7">
    <property type="entry name" value="TRANSCRIPTIONAL REGULATORY PROTEIN"/>
    <property type="match status" value="1"/>
</dbReference>
<dbReference type="InterPro" id="IPR001647">
    <property type="entry name" value="HTH_TetR"/>
</dbReference>
<dbReference type="OrthoDB" id="9798857at2"/>
<comment type="caution">
    <text evidence="6">The sequence shown here is derived from an EMBL/GenBank/DDBJ whole genome shotgun (WGS) entry which is preliminary data.</text>
</comment>